<evidence type="ECO:0000313" key="1">
    <source>
        <dbReference type="EMBL" id="RDU67490.1"/>
    </source>
</evidence>
<gene>
    <name evidence="1" type="ORF">CQA53_00210</name>
</gene>
<dbReference type="EMBL" id="NXLQ01000001">
    <property type="protein sequence ID" value="RDU67490.1"/>
    <property type="molecule type" value="Genomic_DNA"/>
</dbReference>
<comment type="caution">
    <text evidence="1">The sequence shown here is derived from an EMBL/GenBank/DDBJ whole genome shotgun (WGS) entry which is preliminary data.</text>
</comment>
<proteinExistence type="predicted"/>
<dbReference type="OrthoDB" id="5957809at2"/>
<dbReference type="Proteomes" id="UP000256379">
    <property type="component" value="Unassembled WGS sequence"/>
</dbReference>
<sequence>MKIMNTLQKCFYLLLSCIVVLTCGILYANNTISLTTQNLNAQKTLNVRNSTILSANSRVDSQSTQQRPSNLSGQIDKKWQDFVERMPELVNALNNITSFYPFEPKYDMDMMGVKEDSISLQKHFADYEAHAKSLRDLRLALFHALEHTDDPEITAIIALHTALSYYAKDYLYEFDEIESAMRVYFRGEGKVGVPQVLAEYQDLIAFLSKAVADSTPNIMEYITKQFNASLTNLRFMGSENGIGKLSNDNDLFAYLVSYQGSGRFAWWYVSEPLRNLEYCKQNKIANCSAFLDIEIETDDGRGDYYSAFVVPYKKGYFALYGVNGKASDRLQNPRSLYFFAQGSLGQVEANPQHYRIAKIKTTNISVNKADMGDNPLAKDMPECSLYRLDECPKDMVQIMESYLKGSKYDKGGKIDYEALLQTLDRPTFAGEVALPQSKKKALMFLWGTQVGGRGYPQTLVSLIDKDMNVLYNDSIHGEAKLVKHAKYGEVLFANDYASGEQNYYAINNENGALSLEVVESWESVKYQITGFEPPADWAKELINRERYGSVTSFDCENGNLNNIEEQICADFALTLGDRILNEFYNAKYLNASGEAKKKLFNAQMDWLEKRNQCRGGNIACLYHQISGRIKEIKDSVR</sequence>
<dbReference type="RefSeq" id="WP_115542018.1">
    <property type="nucleotide sequence ID" value="NZ_NXLQ01000001.1"/>
</dbReference>
<evidence type="ECO:0008006" key="3">
    <source>
        <dbReference type="Google" id="ProtNLM"/>
    </source>
</evidence>
<organism evidence="1 2">
    <name type="scientific">Helicobacter didelphidarum</name>
    <dbReference type="NCBI Taxonomy" id="2040648"/>
    <lineage>
        <taxon>Bacteria</taxon>
        <taxon>Pseudomonadati</taxon>
        <taxon>Campylobacterota</taxon>
        <taxon>Epsilonproteobacteria</taxon>
        <taxon>Campylobacterales</taxon>
        <taxon>Helicobacteraceae</taxon>
        <taxon>Helicobacter</taxon>
    </lineage>
</organism>
<keyword evidence="2" id="KW-1185">Reference proteome</keyword>
<reference evidence="1 2" key="1">
    <citation type="submission" date="2018-04" db="EMBL/GenBank/DDBJ databases">
        <title>Novel Campyloabacter and Helicobacter Species and Strains.</title>
        <authorList>
            <person name="Mannion A.J."/>
            <person name="Shen Z."/>
            <person name="Fox J.G."/>
        </authorList>
    </citation>
    <scope>NUCLEOTIDE SEQUENCE [LARGE SCALE GENOMIC DNA]</scope>
    <source>
        <strain evidence="1 2">MIT 17-337</strain>
    </source>
</reference>
<dbReference type="AlphaFoldDB" id="A0A3D8IR84"/>
<protein>
    <recommendedName>
        <fullName evidence="3">Lysozyme inhibitor LprI N-terminal domain-containing protein</fullName>
    </recommendedName>
</protein>
<accession>A0A3D8IR84</accession>
<name>A0A3D8IR84_9HELI</name>
<evidence type="ECO:0000313" key="2">
    <source>
        <dbReference type="Proteomes" id="UP000256379"/>
    </source>
</evidence>